<dbReference type="GO" id="GO:0010181">
    <property type="term" value="F:FMN binding"/>
    <property type="evidence" value="ECO:0007669"/>
    <property type="project" value="InterPro"/>
</dbReference>
<dbReference type="InterPro" id="IPR000262">
    <property type="entry name" value="FMN-dep_DH"/>
</dbReference>
<feature type="binding site" evidence="7">
    <location>
        <position position="297"/>
    </location>
    <ligand>
        <name>FMN</name>
        <dbReference type="ChEBI" id="CHEBI:58210"/>
    </ligand>
</feature>
<dbReference type="Pfam" id="PF01070">
    <property type="entry name" value="FMN_dh"/>
    <property type="match status" value="1"/>
</dbReference>
<feature type="domain" description="FMN hydroxy acid dehydrogenase" evidence="8">
    <location>
        <begin position="27"/>
        <end position="403"/>
    </location>
</feature>
<feature type="binding site" evidence="7">
    <location>
        <begin position="353"/>
        <end position="354"/>
    </location>
    <ligand>
        <name>FMN</name>
        <dbReference type="ChEBI" id="CHEBI:58210"/>
    </ligand>
</feature>
<feature type="binding site" evidence="7">
    <location>
        <position position="53"/>
    </location>
    <ligand>
        <name>glyoxylate</name>
        <dbReference type="ChEBI" id="CHEBI:36655"/>
    </ligand>
</feature>
<dbReference type="PIRSF" id="PIRSF000138">
    <property type="entry name" value="Al-hdrx_acd_dh"/>
    <property type="match status" value="1"/>
</dbReference>
<dbReference type="EMBL" id="SLXQ01000011">
    <property type="protein sequence ID" value="TCP47900.1"/>
    <property type="molecule type" value="Genomic_DNA"/>
</dbReference>
<dbReference type="RefSeq" id="WP_165913050.1">
    <property type="nucleotide sequence ID" value="NZ_SLXQ01000011.1"/>
</dbReference>
<dbReference type="FunFam" id="3.20.20.70:FF:000029">
    <property type="entry name" value="L-lactate dehydrogenase"/>
    <property type="match status" value="1"/>
</dbReference>
<dbReference type="AlphaFoldDB" id="A0A4R2QFI9"/>
<dbReference type="PANTHER" id="PTHR10578">
    <property type="entry name" value="S -2-HYDROXY-ACID OXIDASE-RELATED"/>
    <property type="match status" value="1"/>
</dbReference>
<evidence type="ECO:0000313" key="10">
    <source>
        <dbReference type="Proteomes" id="UP000294911"/>
    </source>
</evidence>
<evidence type="ECO:0000256" key="4">
    <source>
        <dbReference type="ARBA" id="ARBA00023002"/>
    </source>
</evidence>
<evidence type="ECO:0000259" key="8">
    <source>
        <dbReference type="PROSITE" id="PS51349"/>
    </source>
</evidence>
<comment type="similarity">
    <text evidence="5">Belongs to the FMN-dependent alpha-hydroxy acid dehydrogenase family.</text>
</comment>
<dbReference type="SUPFAM" id="SSF51395">
    <property type="entry name" value="FMN-linked oxidoreductases"/>
    <property type="match status" value="1"/>
</dbReference>
<dbReference type="InterPro" id="IPR012133">
    <property type="entry name" value="Alpha-hydoxy_acid_DH_FMN"/>
</dbReference>
<proteinExistence type="inferred from homology"/>
<dbReference type="PROSITE" id="PS00557">
    <property type="entry name" value="FMN_HYDROXY_ACID_DH_1"/>
    <property type="match status" value="1"/>
</dbReference>
<protein>
    <submittedName>
        <fullName evidence="9">L-lactate dehydrogenase (Cytochrome)</fullName>
    </submittedName>
</protein>
<dbReference type="CDD" id="cd02809">
    <property type="entry name" value="alpha_hydroxyacid_oxid_FMN"/>
    <property type="match status" value="1"/>
</dbReference>
<feature type="binding site" evidence="7">
    <location>
        <position position="185"/>
    </location>
    <ligand>
        <name>FMN</name>
        <dbReference type="ChEBI" id="CHEBI:58210"/>
    </ligand>
</feature>
<evidence type="ECO:0000256" key="6">
    <source>
        <dbReference type="PIRSR" id="PIRSR000138-1"/>
    </source>
</evidence>
<dbReference type="PROSITE" id="PS51349">
    <property type="entry name" value="FMN_HYDROXY_ACID_DH_2"/>
    <property type="match status" value="1"/>
</dbReference>
<organism evidence="9 10">
    <name type="scientific">Tamaricihabitans halophyticus</name>
    <dbReference type="NCBI Taxonomy" id="1262583"/>
    <lineage>
        <taxon>Bacteria</taxon>
        <taxon>Bacillati</taxon>
        <taxon>Actinomycetota</taxon>
        <taxon>Actinomycetes</taxon>
        <taxon>Pseudonocardiales</taxon>
        <taxon>Pseudonocardiaceae</taxon>
        <taxon>Tamaricihabitans</taxon>
    </lineage>
</organism>
<name>A0A4R2QFI9_9PSEU</name>
<comment type="caution">
    <text evidence="9">The sequence shown here is derived from an EMBL/GenBank/DDBJ whole genome shotgun (WGS) entry which is preliminary data.</text>
</comment>
<feature type="binding site" evidence="7">
    <location>
        <begin position="330"/>
        <end position="334"/>
    </location>
    <ligand>
        <name>FMN</name>
        <dbReference type="ChEBI" id="CHEBI:58210"/>
    </ligand>
</feature>
<evidence type="ECO:0000256" key="1">
    <source>
        <dbReference type="ARBA" id="ARBA00001917"/>
    </source>
</evidence>
<feature type="binding site" evidence="7">
    <location>
        <begin position="106"/>
        <end position="108"/>
    </location>
    <ligand>
        <name>FMN</name>
        <dbReference type="ChEBI" id="CHEBI:58210"/>
    </ligand>
</feature>
<keyword evidence="4" id="KW-0560">Oxidoreductase</keyword>
<dbReference type="Gene3D" id="3.20.20.70">
    <property type="entry name" value="Aldolase class I"/>
    <property type="match status" value="1"/>
</dbReference>
<accession>A0A4R2QFI9</accession>
<gene>
    <name evidence="9" type="ORF">EV191_111105</name>
</gene>
<evidence type="ECO:0000256" key="2">
    <source>
        <dbReference type="ARBA" id="ARBA00022630"/>
    </source>
</evidence>
<feature type="binding site" evidence="7">
    <location>
        <position position="159"/>
    </location>
    <ligand>
        <name>glyoxylate</name>
        <dbReference type="ChEBI" id="CHEBI:36655"/>
    </ligand>
</feature>
<dbReference type="Proteomes" id="UP000294911">
    <property type="component" value="Unassembled WGS sequence"/>
</dbReference>
<dbReference type="GO" id="GO:0016614">
    <property type="term" value="F:oxidoreductase activity, acting on CH-OH group of donors"/>
    <property type="evidence" value="ECO:0007669"/>
    <property type="project" value="UniProtKB-ARBA"/>
</dbReference>
<evidence type="ECO:0000256" key="3">
    <source>
        <dbReference type="ARBA" id="ARBA00022643"/>
    </source>
</evidence>
<feature type="binding site" evidence="7">
    <location>
        <position position="135"/>
    </location>
    <ligand>
        <name>FMN</name>
        <dbReference type="ChEBI" id="CHEBI:58210"/>
    </ligand>
</feature>
<dbReference type="InterPro" id="IPR037396">
    <property type="entry name" value="FMN_HAD"/>
</dbReference>
<dbReference type="InterPro" id="IPR008259">
    <property type="entry name" value="FMN_hydac_DH_AS"/>
</dbReference>
<keyword evidence="10" id="KW-1185">Reference proteome</keyword>
<comment type="cofactor">
    <cofactor evidence="1">
        <name>FMN</name>
        <dbReference type="ChEBI" id="CHEBI:58210"/>
    </cofactor>
</comment>
<feature type="binding site" evidence="7">
    <location>
        <position position="299"/>
    </location>
    <ligand>
        <name>glyoxylate</name>
        <dbReference type="ChEBI" id="CHEBI:36655"/>
    </ligand>
</feature>
<feature type="active site" description="Proton acceptor" evidence="6">
    <location>
        <position position="299"/>
    </location>
</feature>
<sequence>MRRQLPRWSEFKPLLRPRRISLKPVNRRLAAAHTIADLRAISARRIPRAVFDYVDGAAEEEVSMRRAREAFDQVEFRPNVLRDVGTVDTEVSVLGRTWPVPFALAPTGFTRMLQHEGERAVARAAQRTGVTFALSTMASTTIETAAAEAPAANRWFQLYVWRDHGFAKELIERAHAAGYQALILTVDTPVGGARLRDVRNGLSIPPQLTARTVLDAARHPSWWFNLLTTEPPTVAALGDRQGTAAQLVDQLFDPSITFADLDWIRGAWPGPLIVKGIQTVADARAAVDHGADALVVSNHGGRQLDRAPTPLRLLPSVVDAVGDRAEVLMDSGLRSGSDIAAAIAMGARACLVGRAFLYGLMAAGEFGVQRAISILHTELARTMRLLGVSAVSELNREHAILRD</sequence>
<evidence type="ECO:0000256" key="7">
    <source>
        <dbReference type="PIRSR" id="PIRSR000138-2"/>
    </source>
</evidence>
<dbReference type="InterPro" id="IPR013785">
    <property type="entry name" value="Aldolase_TIM"/>
</dbReference>
<dbReference type="PANTHER" id="PTHR10578:SF107">
    <property type="entry name" value="2-HYDROXYACID OXIDASE 1"/>
    <property type="match status" value="1"/>
</dbReference>
<feature type="binding site" evidence="7">
    <location>
        <position position="302"/>
    </location>
    <ligand>
        <name>glyoxylate</name>
        <dbReference type="ChEBI" id="CHEBI:36655"/>
    </ligand>
</feature>
<keyword evidence="3 7" id="KW-0288">FMN</keyword>
<feature type="binding site" evidence="7">
    <location>
        <position position="275"/>
    </location>
    <ligand>
        <name>FMN</name>
        <dbReference type="ChEBI" id="CHEBI:58210"/>
    </ligand>
</feature>
<keyword evidence="2 7" id="KW-0285">Flavoprotein</keyword>
<feature type="binding site" evidence="7">
    <location>
        <position position="157"/>
    </location>
    <ligand>
        <name>FMN</name>
        <dbReference type="ChEBI" id="CHEBI:58210"/>
    </ligand>
</feature>
<evidence type="ECO:0000256" key="5">
    <source>
        <dbReference type="ARBA" id="ARBA00024042"/>
    </source>
</evidence>
<feature type="binding site" evidence="7">
    <location>
        <position position="194"/>
    </location>
    <ligand>
        <name>glyoxylate</name>
        <dbReference type="ChEBI" id="CHEBI:36655"/>
    </ligand>
</feature>
<evidence type="ECO:0000313" key="9">
    <source>
        <dbReference type="EMBL" id="TCP47900.1"/>
    </source>
</evidence>
<reference evidence="9 10" key="1">
    <citation type="submission" date="2019-03" db="EMBL/GenBank/DDBJ databases">
        <title>Genomic Encyclopedia of Type Strains, Phase IV (KMG-IV): sequencing the most valuable type-strain genomes for metagenomic binning, comparative biology and taxonomic classification.</title>
        <authorList>
            <person name="Goeker M."/>
        </authorList>
    </citation>
    <scope>NUCLEOTIDE SEQUENCE [LARGE SCALE GENOMIC DNA]</scope>
    <source>
        <strain evidence="9 10">DSM 45765</strain>
    </source>
</reference>